<dbReference type="InterPro" id="IPR016181">
    <property type="entry name" value="Acyl_CoA_acyltransferase"/>
</dbReference>
<dbReference type="PANTHER" id="PTHR11377">
    <property type="entry name" value="N-MYRISTOYL TRANSFERASE"/>
    <property type="match status" value="1"/>
</dbReference>
<evidence type="ECO:0000259" key="10">
    <source>
        <dbReference type="Pfam" id="PF01233"/>
    </source>
</evidence>
<evidence type="ECO:0000256" key="1">
    <source>
        <dbReference type="ARBA" id="ARBA00009469"/>
    </source>
</evidence>
<accession>A0A0C3LXM7</accession>
<evidence type="ECO:0000256" key="3">
    <source>
        <dbReference type="ARBA" id="ARBA00012923"/>
    </source>
</evidence>
<evidence type="ECO:0000256" key="7">
    <source>
        <dbReference type="RuleBase" id="RU000586"/>
    </source>
</evidence>
<comment type="similarity">
    <text evidence="1 8">Belongs to the NMT family.</text>
</comment>
<evidence type="ECO:0000313" key="12">
    <source>
        <dbReference type="EMBL" id="KIO26232.1"/>
    </source>
</evidence>
<organism evidence="12 13">
    <name type="scientific">Tulasnella calospora MUT 4182</name>
    <dbReference type="NCBI Taxonomy" id="1051891"/>
    <lineage>
        <taxon>Eukaryota</taxon>
        <taxon>Fungi</taxon>
        <taxon>Dikarya</taxon>
        <taxon>Basidiomycota</taxon>
        <taxon>Agaricomycotina</taxon>
        <taxon>Agaricomycetes</taxon>
        <taxon>Cantharellales</taxon>
        <taxon>Tulasnellaceae</taxon>
        <taxon>Tulasnella</taxon>
    </lineage>
</organism>
<dbReference type="GO" id="GO:0005737">
    <property type="term" value="C:cytoplasm"/>
    <property type="evidence" value="ECO:0007669"/>
    <property type="project" value="TreeGrafter"/>
</dbReference>
<dbReference type="FunFam" id="3.40.630.30:FF:000042">
    <property type="entry name" value="Glycylpeptide N-tetradecanoyltransferase"/>
    <property type="match status" value="1"/>
</dbReference>
<comment type="function">
    <text evidence="7">Adds a myristoyl group to the N-terminal glycine residue of certain cellular proteins.</text>
</comment>
<dbReference type="GO" id="GO:0004379">
    <property type="term" value="F:glycylpeptide N-tetradecanoyltransferase activity"/>
    <property type="evidence" value="ECO:0007669"/>
    <property type="project" value="UniProtKB-EC"/>
</dbReference>
<dbReference type="InterPro" id="IPR000903">
    <property type="entry name" value="NMT"/>
</dbReference>
<dbReference type="InterPro" id="IPR022676">
    <property type="entry name" value="NMT_N"/>
</dbReference>
<keyword evidence="6 7" id="KW-0012">Acyltransferase</keyword>
<feature type="domain" description="Glycylpeptide N-tetradecanoyltransferase C-terminal" evidence="11">
    <location>
        <begin position="349"/>
        <end position="564"/>
    </location>
</feature>
<gene>
    <name evidence="12" type="ORF">M407DRAFT_243795</name>
</gene>
<feature type="compositionally biased region" description="Basic and acidic residues" evidence="9">
    <location>
        <begin position="27"/>
        <end position="45"/>
    </location>
</feature>
<feature type="region of interest" description="Disordered" evidence="9">
    <location>
        <begin position="95"/>
        <end position="118"/>
    </location>
</feature>
<proteinExistence type="inferred from homology"/>
<dbReference type="OrthoDB" id="60315at2759"/>
<feature type="compositionally biased region" description="Acidic residues" evidence="9">
    <location>
        <begin position="17"/>
        <end position="26"/>
    </location>
</feature>
<dbReference type="EMBL" id="KN823027">
    <property type="protein sequence ID" value="KIO26232.1"/>
    <property type="molecule type" value="Genomic_DNA"/>
</dbReference>
<dbReference type="AlphaFoldDB" id="A0A0C3LXM7"/>
<dbReference type="Proteomes" id="UP000054248">
    <property type="component" value="Unassembled WGS sequence"/>
</dbReference>
<evidence type="ECO:0000313" key="13">
    <source>
        <dbReference type="Proteomes" id="UP000054248"/>
    </source>
</evidence>
<comment type="subunit">
    <text evidence="2">Monomer.</text>
</comment>
<sequence length="582" mass="65113">MPSDEQKQHAESAKIEEVDDREDDDEVSKSDAEGGEDHAPAEEGKKKRKRKGKGKVAQALNNVISAAGGGKDKDKIPQVLVDTVVQAVNAQGGVIRDDEPPAAGPSTSKVVAAPGEKKPVTEEEVRKALEILKAVDFLQGKTGLGGKNAKEMGEYKFWKTQPVVKLGEQVSGDDGPIEPSVPREQVRQEPYQLPTNFVWSEIDMEDPEQKREVYELLSQNYVEDHDAAFRFQYSAEFLEWALTPPGYHKEWHIGIRGQPKNKLVAFISGIPIKLRVRDRVLDSSEINYLCIHKKLRSKRLAPVLIKEVTRQCHLKGVFQAIYTAGVVLPTPVSTARYYHRTLNIPKLVDVNFTYVARNTTLARMIRLAALPANTSLPGLREMEEHDLDAVDSLLSRYLQRFKMSPQFSKDEIRHNLLSGRGEGEIGADGLPGRRSKQVVWTYVVENPDTHQITDFFSFYSLPSTIMKSTKHSLLQAAYLFYYATDVALQHESEVKTPVQRRLKDLIGDALVLANNAKFDVVNAMTLMDNWSFLTDLKFGPGDGYLNFYLYNWRTQLLEGHEPLEASKGGGQGVGRGIGVVML</sequence>
<reference evidence="12 13" key="1">
    <citation type="submission" date="2014-04" db="EMBL/GenBank/DDBJ databases">
        <authorList>
            <consortium name="DOE Joint Genome Institute"/>
            <person name="Kuo A."/>
            <person name="Girlanda M."/>
            <person name="Perotto S."/>
            <person name="Kohler A."/>
            <person name="Nagy L.G."/>
            <person name="Floudas D."/>
            <person name="Copeland A."/>
            <person name="Barry K.W."/>
            <person name="Cichocki N."/>
            <person name="Veneault-Fourrey C."/>
            <person name="LaButti K."/>
            <person name="Lindquist E.A."/>
            <person name="Lipzen A."/>
            <person name="Lundell T."/>
            <person name="Morin E."/>
            <person name="Murat C."/>
            <person name="Sun H."/>
            <person name="Tunlid A."/>
            <person name="Henrissat B."/>
            <person name="Grigoriev I.V."/>
            <person name="Hibbett D.S."/>
            <person name="Martin F."/>
            <person name="Nordberg H.P."/>
            <person name="Cantor M.N."/>
            <person name="Hua S.X."/>
        </authorList>
    </citation>
    <scope>NUCLEOTIDE SEQUENCE [LARGE SCALE GENOMIC DNA]</scope>
    <source>
        <strain evidence="12 13">MUT 4182</strain>
    </source>
</reference>
<feature type="compositionally biased region" description="Basic and acidic residues" evidence="9">
    <location>
        <begin position="1"/>
        <end position="16"/>
    </location>
</feature>
<dbReference type="PIRSF" id="PIRSF015892">
    <property type="entry name" value="N-myristl_transf"/>
    <property type="match status" value="1"/>
</dbReference>
<reference evidence="13" key="2">
    <citation type="submission" date="2015-01" db="EMBL/GenBank/DDBJ databases">
        <title>Evolutionary Origins and Diversification of the Mycorrhizal Mutualists.</title>
        <authorList>
            <consortium name="DOE Joint Genome Institute"/>
            <consortium name="Mycorrhizal Genomics Consortium"/>
            <person name="Kohler A."/>
            <person name="Kuo A."/>
            <person name="Nagy L.G."/>
            <person name="Floudas D."/>
            <person name="Copeland A."/>
            <person name="Barry K.W."/>
            <person name="Cichocki N."/>
            <person name="Veneault-Fourrey C."/>
            <person name="LaButti K."/>
            <person name="Lindquist E.A."/>
            <person name="Lipzen A."/>
            <person name="Lundell T."/>
            <person name="Morin E."/>
            <person name="Murat C."/>
            <person name="Riley R."/>
            <person name="Ohm R."/>
            <person name="Sun H."/>
            <person name="Tunlid A."/>
            <person name="Henrissat B."/>
            <person name="Grigoriev I.V."/>
            <person name="Hibbett D.S."/>
            <person name="Martin F."/>
        </authorList>
    </citation>
    <scope>NUCLEOTIDE SEQUENCE [LARGE SCALE GENOMIC DNA]</scope>
    <source>
        <strain evidence="13">MUT 4182</strain>
    </source>
</reference>
<keyword evidence="5 7" id="KW-0808">Transferase</keyword>
<dbReference type="InterPro" id="IPR022678">
    <property type="entry name" value="NMT_CS"/>
</dbReference>
<dbReference type="PROSITE" id="PS00976">
    <property type="entry name" value="NMT_2"/>
    <property type="match status" value="1"/>
</dbReference>
<dbReference type="STRING" id="1051891.A0A0C3LXM7"/>
<evidence type="ECO:0000256" key="2">
    <source>
        <dbReference type="ARBA" id="ARBA00011245"/>
    </source>
</evidence>
<dbReference type="Pfam" id="PF02799">
    <property type="entry name" value="NMT_C"/>
    <property type="match status" value="1"/>
</dbReference>
<evidence type="ECO:0000259" key="11">
    <source>
        <dbReference type="Pfam" id="PF02799"/>
    </source>
</evidence>
<evidence type="ECO:0000256" key="8">
    <source>
        <dbReference type="RuleBase" id="RU004178"/>
    </source>
</evidence>
<dbReference type="HOGENOM" id="CLU_022882_2_0_1"/>
<dbReference type="Gene3D" id="3.40.630.30">
    <property type="match status" value="2"/>
</dbReference>
<feature type="domain" description="Glycylpeptide N-tetradecanoyltransferase N-terminal" evidence="10">
    <location>
        <begin position="176"/>
        <end position="334"/>
    </location>
</feature>
<evidence type="ECO:0000256" key="5">
    <source>
        <dbReference type="ARBA" id="ARBA00022679"/>
    </source>
</evidence>
<comment type="catalytic activity">
    <reaction evidence="7">
        <text>N-terminal glycyl-[protein] + tetradecanoyl-CoA = N-tetradecanoylglycyl-[protein] + CoA + H(+)</text>
        <dbReference type="Rhea" id="RHEA:15521"/>
        <dbReference type="Rhea" id="RHEA-COMP:12666"/>
        <dbReference type="Rhea" id="RHEA-COMP:12667"/>
        <dbReference type="ChEBI" id="CHEBI:15378"/>
        <dbReference type="ChEBI" id="CHEBI:57287"/>
        <dbReference type="ChEBI" id="CHEBI:57385"/>
        <dbReference type="ChEBI" id="CHEBI:64723"/>
        <dbReference type="ChEBI" id="CHEBI:133050"/>
        <dbReference type="EC" id="2.3.1.97"/>
    </reaction>
</comment>
<feature type="region of interest" description="Disordered" evidence="9">
    <location>
        <begin position="1"/>
        <end position="55"/>
    </location>
</feature>
<dbReference type="InterPro" id="IPR022677">
    <property type="entry name" value="NMT_C"/>
</dbReference>
<keyword evidence="13" id="KW-1185">Reference proteome</keyword>
<evidence type="ECO:0000256" key="9">
    <source>
        <dbReference type="SAM" id="MobiDB-lite"/>
    </source>
</evidence>
<dbReference type="SUPFAM" id="SSF55729">
    <property type="entry name" value="Acyl-CoA N-acyltransferases (Nat)"/>
    <property type="match status" value="2"/>
</dbReference>
<name>A0A0C3LXM7_9AGAM</name>
<evidence type="ECO:0000256" key="4">
    <source>
        <dbReference type="ARBA" id="ARBA00022240"/>
    </source>
</evidence>
<dbReference type="PANTHER" id="PTHR11377:SF5">
    <property type="entry name" value="GLYCYLPEPTIDE N-TETRADECANOYLTRANSFERASE"/>
    <property type="match status" value="1"/>
</dbReference>
<protein>
    <recommendedName>
        <fullName evidence="4 7">Glycylpeptide N-tetradecanoyltransferase</fullName>
        <ecNumber evidence="3 7">2.3.1.97</ecNumber>
    </recommendedName>
</protein>
<dbReference type="EC" id="2.3.1.97" evidence="3 7"/>
<evidence type="ECO:0000256" key="6">
    <source>
        <dbReference type="ARBA" id="ARBA00023315"/>
    </source>
</evidence>
<dbReference type="Pfam" id="PF01233">
    <property type="entry name" value="NMT"/>
    <property type="match status" value="1"/>
</dbReference>